<dbReference type="InterPro" id="IPR011110">
    <property type="entry name" value="Reg_prop"/>
</dbReference>
<keyword evidence="1" id="KW-1133">Transmembrane helix</keyword>
<dbReference type="PANTHER" id="PTHR34220:SF7">
    <property type="entry name" value="SENSOR HISTIDINE KINASE YPDA"/>
    <property type="match status" value="1"/>
</dbReference>
<dbReference type="Proteomes" id="UP001144347">
    <property type="component" value="Unassembled WGS sequence"/>
</dbReference>
<gene>
    <name evidence="4" type="ORF">O0955_06190</name>
</gene>
<evidence type="ECO:0000256" key="1">
    <source>
        <dbReference type="SAM" id="Phobius"/>
    </source>
</evidence>
<feature type="chain" id="PRO_5045489148" evidence="2">
    <location>
        <begin position="22"/>
        <end position="928"/>
    </location>
</feature>
<dbReference type="PANTHER" id="PTHR34220">
    <property type="entry name" value="SENSOR HISTIDINE KINASE YPDA"/>
    <property type="match status" value="1"/>
</dbReference>
<keyword evidence="1" id="KW-0812">Transmembrane</keyword>
<proteinExistence type="predicted"/>
<comment type="caution">
    <text evidence="4">The sequence shown here is derived from an EMBL/GenBank/DDBJ whole genome shotgun (WGS) entry which is preliminary data.</text>
</comment>
<dbReference type="Gene3D" id="2.60.40.10">
    <property type="entry name" value="Immunoglobulins"/>
    <property type="match status" value="1"/>
</dbReference>
<dbReference type="SUPFAM" id="SSF55874">
    <property type="entry name" value="ATPase domain of HSP90 chaperone/DNA topoisomerase II/histidine kinase"/>
    <property type="match status" value="1"/>
</dbReference>
<evidence type="ECO:0000256" key="2">
    <source>
        <dbReference type="SAM" id="SignalP"/>
    </source>
</evidence>
<dbReference type="InterPro" id="IPR015943">
    <property type="entry name" value="WD40/YVTN_repeat-like_dom_sf"/>
</dbReference>
<accession>A0ABT4L6P0</accession>
<dbReference type="SUPFAM" id="SSF50998">
    <property type="entry name" value="Quinoprotein alcohol dehydrogenase-like"/>
    <property type="match status" value="1"/>
</dbReference>
<dbReference type="Gene3D" id="3.30.565.10">
    <property type="entry name" value="Histidine kinase-like ATPase, C-terminal domain"/>
    <property type="match status" value="1"/>
</dbReference>
<organism evidence="4 5">
    <name type="scientific">Pedobacter punctiformis</name>
    <dbReference type="NCBI Taxonomy" id="3004097"/>
    <lineage>
        <taxon>Bacteria</taxon>
        <taxon>Pseudomonadati</taxon>
        <taxon>Bacteroidota</taxon>
        <taxon>Sphingobacteriia</taxon>
        <taxon>Sphingobacteriales</taxon>
        <taxon>Sphingobacteriaceae</taxon>
        <taxon>Pedobacter</taxon>
    </lineage>
</organism>
<feature type="signal peptide" evidence="2">
    <location>
        <begin position="1"/>
        <end position="21"/>
    </location>
</feature>
<dbReference type="PROSITE" id="PS51257">
    <property type="entry name" value="PROKAR_LIPOPROTEIN"/>
    <property type="match status" value="1"/>
</dbReference>
<evidence type="ECO:0000259" key="3">
    <source>
        <dbReference type="Pfam" id="PF06580"/>
    </source>
</evidence>
<keyword evidence="4" id="KW-0418">Kinase</keyword>
<dbReference type="Pfam" id="PF06580">
    <property type="entry name" value="His_kinase"/>
    <property type="match status" value="1"/>
</dbReference>
<sequence>MKQKISLFIIVLFISCFSVFAQTSKLNYNFTIYNSGLPSNTIYKILCDKDGKLWLGTNKGAVKYDGNVFKTFDTSNGMAANNIVNLFYQPKENIMWPLTYNSKLIKINTKSDGIINLKSKEKIVGAIMYGYKSNNSINFITAGQNISLQGKEIKANRLESNFFTDYLNTNQTPLPFFYKNLFNILSHADITKNFSLNKKRVFAKNSTRLGKYGTILLKNNIFIKQQNKIYQLLDINSFIKHPDCFIVDLEIVDYSLYLAISGTDGGLYYAKDFFKNPKNATFKLISEKGSSFSVCKDKVNNIWYTINGKGLNVITQPDLSPYVYSLLKLDNIEGYDQIRSINDSLVAINNLLESKFILLNTNKYDIEPQNQLSLNLAKTGFLRTFSNLAKKLEKDISHDAKVFFNNNSIEYYTDEKSKKILIDVPASAIRKGDYYHDKVIFSTADDSVYVLNKETKKIDLKRSLSPLGTINDIYFHNDSLIFFCTTKGIFTSAIPFKKIHKLSSKIVNKILVNDNLIYFLGDDGLSYSKYNTKDKIETIFSPAFFTKRFSIIDFDLTKHNILLLTDVGFMSLDKKIIDQKPTPIKVNLEKIILKDSTIYVNSNLIEIESGKSSQINFLVQFLNPENNSFVKEYSLSTTSDNWIPFKDNSFLQTNISPGKYILKIKAIRPGKNEEAIIKYEIIIKPSFWQTGLFLTLLIAFSVIIVVLITSLILKSQEKKTLKKIALEQHIAEIENRAFLNQLNPHFLFNALNTLQDYIIQKDTHNGIFYLQRLASLHRNILDFHLKPTITVSEEKNFLEKYLYIQQKRFSDKFSFTINSDREANQLKLPAMLVQPIIENVIDHGFANQDPDKEVNIEFKEKNGYLQIIITDNGNGCLEKILPLKEGHALYIIKERLYFINIKNNTHTNSIDFKANHPKGIKTTIYLDL</sequence>
<protein>
    <submittedName>
        <fullName evidence="4">Histidine kinase</fullName>
    </submittedName>
</protein>
<dbReference type="RefSeq" id="WP_269426672.1">
    <property type="nucleotide sequence ID" value="NZ_JAPWGM010000002.1"/>
</dbReference>
<keyword evidence="4" id="KW-0808">Transferase</keyword>
<dbReference type="InterPro" id="IPR036890">
    <property type="entry name" value="HATPase_C_sf"/>
</dbReference>
<feature type="domain" description="Signal transduction histidine kinase internal region" evidence="3">
    <location>
        <begin position="736"/>
        <end position="813"/>
    </location>
</feature>
<name>A0ABT4L6P0_9SPHI</name>
<dbReference type="GO" id="GO:0016301">
    <property type="term" value="F:kinase activity"/>
    <property type="evidence" value="ECO:0007669"/>
    <property type="project" value="UniProtKB-KW"/>
</dbReference>
<dbReference type="InterPro" id="IPR050640">
    <property type="entry name" value="Bact_2-comp_sensor_kinase"/>
</dbReference>
<evidence type="ECO:0000313" key="4">
    <source>
        <dbReference type="EMBL" id="MCZ4243592.1"/>
    </source>
</evidence>
<keyword evidence="2" id="KW-0732">Signal</keyword>
<dbReference type="InterPro" id="IPR010559">
    <property type="entry name" value="Sig_transdc_His_kin_internal"/>
</dbReference>
<keyword evidence="5" id="KW-1185">Reference proteome</keyword>
<keyword evidence="1" id="KW-0472">Membrane</keyword>
<dbReference type="InterPro" id="IPR011047">
    <property type="entry name" value="Quinoprotein_ADH-like_sf"/>
</dbReference>
<evidence type="ECO:0000313" key="5">
    <source>
        <dbReference type="Proteomes" id="UP001144347"/>
    </source>
</evidence>
<reference evidence="4" key="1">
    <citation type="submission" date="2022-12" db="EMBL/GenBank/DDBJ databases">
        <title>Genome sequence of HCMS5-2.</title>
        <authorList>
            <person name="Woo H."/>
        </authorList>
    </citation>
    <scope>NUCLEOTIDE SEQUENCE</scope>
    <source>
        <strain evidence="4">HCMS5-2</strain>
    </source>
</reference>
<dbReference type="EMBL" id="JAPWGM010000002">
    <property type="protein sequence ID" value="MCZ4243592.1"/>
    <property type="molecule type" value="Genomic_DNA"/>
</dbReference>
<feature type="transmembrane region" description="Helical" evidence="1">
    <location>
        <begin position="687"/>
        <end position="713"/>
    </location>
</feature>
<dbReference type="Pfam" id="PF07494">
    <property type="entry name" value="Reg_prop"/>
    <property type="match status" value="1"/>
</dbReference>
<dbReference type="InterPro" id="IPR013783">
    <property type="entry name" value="Ig-like_fold"/>
</dbReference>
<dbReference type="Gene3D" id="2.130.10.10">
    <property type="entry name" value="YVTN repeat-like/Quinoprotein amine dehydrogenase"/>
    <property type="match status" value="1"/>
</dbReference>